<dbReference type="Gene3D" id="3.40.430.10">
    <property type="entry name" value="Dihydrofolate Reductase, subunit A"/>
    <property type="match status" value="1"/>
</dbReference>
<dbReference type="STRING" id="405564.SAMN04487905_103307"/>
<sequence>MFVRDVERSRDLDVEELASSYAYPESLTHPWTRVNFVTSVDGASSIEGRSGGLGHPADGVVFELVRDLADVVLVGAGTAVAEGYGGVSRTAERVRRRRALGRSDVPPLAVVTRGALPPDAGVITDTEVPTLVVTCATAGRERVQAYRAAGAEVLMAGEWEVDLSGAVAEFGRRGWRRIVCEGGPGLFGRMLANGLVDEVCLTVSPLLAGSGAGRIVSDLVEDADRRLRLRSVVRAADALLLRYHTAQAVRRLEEPR</sequence>
<dbReference type="SUPFAM" id="SSF53597">
    <property type="entry name" value="Dihydrofolate reductase-like"/>
    <property type="match status" value="1"/>
</dbReference>
<evidence type="ECO:0000256" key="2">
    <source>
        <dbReference type="ARBA" id="ARBA00022857"/>
    </source>
</evidence>
<dbReference type="OrthoDB" id="5243299at2"/>
<keyword evidence="6" id="KW-1185">Reference proteome</keyword>
<name>A0A1H0S179_9ACTN</name>
<dbReference type="InterPro" id="IPR024072">
    <property type="entry name" value="DHFR-like_dom_sf"/>
</dbReference>
<dbReference type="AlphaFoldDB" id="A0A1H0S179"/>
<dbReference type="Pfam" id="PF01872">
    <property type="entry name" value="RibD_C"/>
    <property type="match status" value="1"/>
</dbReference>
<gene>
    <name evidence="5" type="ORF">SAMN04487905_103307</name>
</gene>
<accession>A0A1H0S179</accession>
<keyword evidence="3" id="KW-0560">Oxidoreductase</keyword>
<reference evidence="6" key="1">
    <citation type="submission" date="2016-10" db="EMBL/GenBank/DDBJ databases">
        <authorList>
            <person name="Varghese N."/>
            <person name="Submissions S."/>
        </authorList>
    </citation>
    <scope>NUCLEOTIDE SEQUENCE [LARGE SCALE GENOMIC DNA]</scope>
    <source>
        <strain evidence="6">DSM 46732</strain>
    </source>
</reference>
<evidence type="ECO:0000313" key="6">
    <source>
        <dbReference type="Proteomes" id="UP000199497"/>
    </source>
</evidence>
<dbReference type="InterPro" id="IPR002734">
    <property type="entry name" value="RibDG_C"/>
</dbReference>
<evidence type="ECO:0000256" key="3">
    <source>
        <dbReference type="ARBA" id="ARBA00023002"/>
    </source>
</evidence>
<evidence type="ECO:0000256" key="1">
    <source>
        <dbReference type="ARBA" id="ARBA00005104"/>
    </source>
</evidence>
<evidence type="ECO:0000313" key="5">
    <source>
        <dbReference type="EMBL" id="SDP34978.1"/>
    </source>
</evidence>
<evidence type="ECO:0000259" key="4">
    <source>
        <dbReference type="Pfam" id="PF01872"/>
    </source>
</evidence>
<dbReference type="PANTHER" id="PTHR38011:SF7">
    <property type="entry name" value="2,5-DIAMINO-6-RIBOSYLAMINO-4(3H)-PYRIMIDINONE 5'-PHOSPHATE REDUCTASE"/>
    <property type="match status" value="1"/>
</dbReference>
<comment type="pathway">
    <text evidence="1">Cofactor biosynthesis; riboflavin biosynthesis.</text>
</comment>
<dbReference type="Proteomes" id="UP000199497">
    <property type="component" value="Unassembled WGS sequence"/>
</dbReference>
<proteinExistence type="predicted"/>
<organism evidence="5 6">
    <name type="scientific">Actinopolyspora xinjiangensis</name>
    <dbReference type="NCBI Taxonomy" id="405564"/>
    <lineage>
        <taxon>Bacteria</taxon>
        <taxon>Bacillati</taxon>
        <taxon>Actinomycetota</taxon>
        <taxon>Actinomycetes</taxon>
        <taxon>Actinopolysporales</taxon>
        <taxon>Actinopolysporaceae</taxon>
        <taxon>Actinopolyspora</taxon>
    </lineage>
</organism>
<keyword evidence="2" id="KW-0521">NADP</keyword>
<dbReference type="GO" id="GO:0008703">
    <property type="term" value="F:5-amino-6-(5-phosphoribosylamino)uracil reductase activity"/>
    <property type="evidence" value="ECO:0007669"/>
    <property type="project" value="InterPro"/>
</dbReference>
<dbReference type="InterPro" id="IPR050765">
    <property type="entry name" value="Riboflavin_Biosynth_HTPR"/>
</dbReference>
<protein>
    <submittedName>
        <fullName evidence="5">5-amino-6-(5-phosphoribosylamino)uracil reductase</fullName>
    </submittedName>
</protein>
<dbReference type="GO" id="GO:0009231">
    <property type="term" value="P:riboflavin biosynthetic process"/>
    <property type="evidence" value="ECO:0007669"/>
    <property type="project" value="InterPro"/>
</dbReference>
<dbReference type="PANTHER" id="PTHR38011">
    <property type="entry name" value="DIHYDROFOLATE REDUCTASE FAMILY PROTEIN (AFU_ORTHOLOGUE AFUA_8G06820)"/>
    <property type="match status" value="1"/>
</dbReference>
<dbReference type="EMBL" id="FNJR01000003">
    <property type="protein sequence ID" value="SDP34978.1"/>
    <property type="molecule type" value="Genomic_DNA"/>
</dbReference>
<feature type="domain" description="Bacterial bifunctional deaminase-reductase C-terminal" evidence="4">
    <location>
        <begin position="30"/>
        <end position="236"/>
    </location>
</feature>